<accession>A0AAW1VA35</accession>
<comment type="similarity">
    <text evidence="1">Belongs to the helicase family. RecQ subfamily.</text>
</comment>
<dbReference type="GO" id="GO:0005524">
    <property type="term" value="F:ATP binding"/>
    <property type="evidence" value="ECO:0007669"/>
    <property type="project" value="InterPro"/>
</dbReference>
<dbReference type="PROSITE" id="PS51192">
    <property type="entry name" value="HELICASE_ATP_BIND_1"/>
    <property type="match status" value="1"/>
</dbReference>
<name>A0AAW1VA35_9CUCU</name>
<dbReference type="AlphaFoldDB" id="A0AAW1VA35"/>
<dbReference type="InterPro" id="IPR011545">
    <property type="entry name" value="DEAD/DEAH_box_helicase_dom"/>
</dbReference>
<sequence length="132" mass="15073">MDDDTIRKALNTHFKHEKFKSKLQKRAIREISQRKYDVLVTMPTGSGKSLCYQLPAMLYEQKVTIVFSPLLALIKDQIDHMKALKITAVSLNSKILKAERDAIINDLKLVTPKTKLLYITPEQAATNTFKVL</sequence>
<evidence type="ECO:0000259" key="2">
    <source>
        <dbReference type="PROSITE" id="PS51192"/>
    </source>
</evidence>
<reference evidence="3 4" key="1">
    <citation type="submission" date="2023-03" db="EMBL/GenBank/DDBJ databases">
        <title>Genome insight into feeding habits of ladybird beetles.</title>
        <authorList>
            <person name="Li H.-S."/>
            <person name="Huang Y.-H."/>
            <person name="Pang H."/>
        </authorList>
    </citation>
    <scope>NUCLEOTIDE SEQUENCE [LARGE SCALE GENOMIC DNA]</scope>
    <source>
        <strain evidence="3">SYSU_2023b</strain>
        <tissue evidence="3">Whole body</tissue>
    </source>
</reference>
<dbReference type="SUPFAM" id="SSF52540">
    <property type="entry name" value="P-loop containing nucleoside triphosphate hydrolases"/>
    <property type="match status" value="1"/>
</dbReference>
<protein>
    <recommendedName>
        <fullName evidence="2">Helicase ATP-binding domain-containing protein</fullName>
    </recommendedName>
</protein>
<gene>
    <name evidence="3" type="ORF">WA026_020525</name>
</gene>
<dbReference type="GO" id="GO:0005634">
    <property type="term" value="C:nucleus"/>
    <property type="evidence" value="ECO:0007669"/>
    <property type="project" value="TreeGrafter"/>
</dbReference>
<keyword evidence="4" id="KW-1185">Reference proteome</keyword>
<dbReference type="GO" id="GO:0043138">
    <property type="term" value="F:3'-5' DNA helicase activity"/>
    <property type="evidence" value="ECO:0007669"/>
    <property type="project" value="TreeGrafter"/>
</dbReference>
<dbReference type="EMBL" id="JARQZJ010000135">
    <property type="protein sequence ID" value="KAK9892542.1"/>
    <property type="molecule type" value="Genomic_DNA"/>
</dbReference>
<dbReference type="PANTHER" id="PTHR13710">
    <property type="entry name" value="DNA HELICASE RECQ FAMILY MEMBER"/>
    <property type="match status" value="1"/>
</dbReference>
<organism evidence="3 4">
    <name type="scientific">Henosepilachna vigintioctopunctata</name>
    <dbReference type="NCBI Taxonomy" id="420089"/>
    <lineage>
        <taxon>Eukaryota</taxon>
        <taxon>Metazoa</taxon>
        <taxon>Ecdysozoa</taxon>
        <taxon>Arthropoda</taxon>
        <taxon>Hexapoda</taxon>
        <taxon>Insecta</taxon>
        <taxon>Pterygota</taxon>
        <taxon>Neoptera</taxon>
        <taxon>Endopterygota</taxon>
        <taxon>Coleoptera</taxon>
        <taxon>Polyphaga</taxon>
        <taxon>Cucujiformia</taxon>
        <taxon>Coccinelloidea</taxon>
        <taxon>Coccinellidae</taxon>
        <taxon>Epilachninae</taxon>
        <taxon>Epilachnini</taxon>
        <taxon>Henosepilachna</taxon>
    </lineage>
</organism>
<evidence type="ECO:0000256" key="1">
    <source>
        <dbReference type="ARBA" id="ARBA00005446"/>
    </source>
</evidence>
<evidence type="ECO:0000313" key="3">
    <source>
        <dbReference type="EMBL" id="KAK9892542.1"/>
    </source>
</evidence>
<dbReference type="Proteomes" id="UP001431783">
    <property type="component" value="Unassembled WGS sequence"/>
</dbReference>
<dbReference type="GO" id="GO:0005694">
    <property type="term" value="C:chromosome"/>
    <property type="evidence" value="ECO:0007669"/>
    <property type="project" value="TreeGrafter"/>
</dbReference>
<feature type="domain" description="Helicase ATP-binding" evidence="2">
    <location>
        <begin position="29"/>
        <end position="132"/>
    </location>
</feature>
<dbReference type="PANTHER" id="PTHR13710:SF152">
    <property type="entry name" value="ATP-DEPENDENT DNA HELICASE Q5"/>
    <property type="match status" value="1"/>
</dbReference>
<dbReference type="InterPro" id="IPR014001">
    <property type="entry name" value="Helicase_ATP-bd"/>
</dbReference>
<proteinExistence type="inferred from homology"/>
<dbReference type="GO" id="GO:0009378">
    <property type="term" value="F:four-way junction helicase activity"/>
    <property type="evidence" value="ECO:0007669"/>
    <property type="project" value="TreeGrafter"/>
</dbReference>
<dbReference type="Pfam" id="PF00270">
    <property type="entry name" value="DEAD"/>
    <property type="match status" value="1"/>
</dbReference>
<dbReference type="Gene3D" id="3.40.50.300">
    <property type="entry name" value="P-loop containing nucleotide triphosphate hydrolases"/>
    <property type="match status" value="1"/>
</dbReference>
<dbReference type="GO" id="GO:0005737">
    <property type="term" value="C:cytoplasm"/>
    <property type="evidence" value="ECO:0007669"/>
    <property type="project" value="TreeGrafter"/>
</dbReference>
<dbReference type="GO" id="GO:0003676">
    <property type="term" value="F:nucleic acid binding"/>
    <property type="evidence" value="ECO:0007669"/>
    <property type="project" value="InterPro"/>
</dbReference>
<evidence type="ECO:0000313" key="4">
    <source>
        <dbReference type="Proteomes" id="UP001431783"/>
    </source>
</evidence>
<dbReference type="GO" id="GO:0000724">
    <property type="term" value="P:double-strand break repair via homologous recombination"/>
    <property type="evidence" value="ECO:0007669"/>
    <property type="project" value="TreeGrafter"/>
</dbReference>
<comment type="caution">
    <text evidence="3">The sequence shown here is derived from an EMBL/GenBank/DDBJ whole genome shotgun (WGS) entry which is preliminary data.</text>
</comment>
<dbReference type="InterPro" id="IPR027417">
    <property type="entry name" value="P-loop_NTPase"/>
</dbReference>